<dbReference type="EMBL" id="CADEAL010001655">
    <property type="protein sequence ID" value="CAB1434352.1"/>
    <property type="molecule type" value="Genomic_DNA"/>
</dbReference>
<dbReference type="Proteomes" id="UP001153269">
    <property type="component" value="Unassembled WGS sequence"/>
</dbReference>
<gene>
    <name evidence="1" type="ORF">PLEPLA_LOCUS22400</name>
</gene>
<keyword evidence="2" id="KW-1185">Reference proteome</keyword>
<proteinExistence type="predicted"/>
<sequence>MEILTPLWTTTTRLVGGLTSPSGLWWAWKSASLPTSGNLINWPTGKRWSRWSVFAPPTPFSGFSRYTVPPKARISTRSPSSRC</sequence>
<name>A0A9N7UQE2_PLEPL</name>
<evidence type="ECO:0000313" key="1">
    <source>
        <dbReference type="EMBL" id="CAB1434352.1"/>
    </source>
</evidence>
<comment type="caution">
    <text evidence="1">The sequence shown here is derived from an EMBL/GenBank/DDBJ whole genome shotgun (WGS) entry which is preliminary data.</text>
</comment>
<accession>A0A9N7UQE2</accession>
<reference evidence="1" key="1">
    <citation type="submission" date="2020-03" db="EMBL/GenBank/DDBJ databases">
        <authorList>
            <person name="Weist P."/>
        </authorList>
    </citation>
    <scope>NUCLEOTIDE SEQUENCE</scope>
</reference>
<evidence type="ECO:0000313" key="2">
    <source>
        <dbReference type="Proteomes" id="UP001153269"/>
    </source>
</evidence>
<organism evidence="1 2">
    <name type="scientific">Pleuronectes platessa</name>
    <name type="common">European plaice</name>
    <dbReference type="NCBI Taxonomy" id="8262"/>
    <lineage>
        <taxon>Eukaryota</taxon>
        <taxon>Metazoa</taxon>
        <taxon>Chordata</taxon>
        <taxon>Craniata</taxon>
        <taxon>Vertebrata</taxon>
        <taxon>Euteleostomi</taxon>
        <taxon>Actinopterygii</taxon>
        <taxon>Neopterygii</taxon>
        <taxon>Teleostei</taxon>
        <taxon>Neoteleostei</taxon>
        <taxon>Acanthomorphata</taxon>
        <taxon>Carangaria</taxon>
        <taxon>Pleuronectiformes</taxon>
        <taxon>Pleuronectoidei</taxon>
        <taxon>Pleuronectidae</taxon>
        <taxon>Pleuronectes</taxon>
    </lineage>
</organism>
<dbReference type="AlphaFoldDB" id="A0A9N7UQE2"/>
<protein>
    <submittedName>
        <fullName evidence="1">Uncharacterized protein</fullName>
    </submittedName>
</protein>